<dbReference type="EMBL" id="NGKU01000001">
    <property type="protein sequence ID" value="OTN75847.1"/>
    <property type="molecule type" value="Genomic_DNA"/>
</dbReference>
<dbReference type="PANTHER" id="PTHR30185:SF18">
    <property type="entry name" value="TRANSCRIPTIONAL REGULATOR MTLR"/>
    <property type="match status" value="1"/>
</dbReference>
<dbReference type="PANTHER" id="PTHR30185">
    <property type="entry name" value="CRYPTIC BETA-GLUCOSIDE BGL OPERON ANTITERMINATOR"/>
    <property type="match status" value="1"/>
</dbReference>
<sequence length="490" mass="57505">MKTIQTHFVTNAATLRWLRILAAFEENPVCSTKSLAHVSNSTSRTIVTDINDLKAHFDDAVSIESSHRGYVFDILHPQQYLTAKRALIADELLFHIIESIFQNDLRSSLEWAEAYHISESTVLRYLKKIHPVLRMYQLKMQYSPVSLVGKESHIRKFFHDFYYESEITAHTIFPPIAVHDVTLTLFADCQQYLNQSCSFGEFNYYLYITLERFCSGHQVEQAPKLAALVTKQSDFIAFAQINQIIDQHYQEVLPEDELVHLFVLVFGRRSINDLRGEKNFCRKYNQYPKIKPLVHDLVETFLTDTRNAGRERILLESFFTVVYMKQLMTPLLNHNTPEVNTFVKESFPDEWRRVQAFFRAKSEYAYMWDAKSLTHIMSSLTLYACSIQSLYWQSHKNVVFLFEGSHFVCQFLKSSATRYIRRSRQFFFPDSNELSPEYFQRNQIDLIVTNYAEYAAEYGSIECLLFRPYPDKQDWESLEQKLDPLLAEPS</sequence>
<evidence type="ECO:0000256" key="1">
    <source>
        <dbReference type="ARBA" id="ARBA00023015"/>
    </source>
</evidence>
<dbReference type="InterPro" id="IPR007737">
    <property type="entry name" value="Mga_HTH"/>
</dbReference>
<dbReference type="STRING" id="1834191.A5886_000923"/>
<evidence type="ECO:0000256" key="2">
    <source>
        <dbReference type="ARBA" id="ARBA00023163"/>
    </source>
</evidence>
<evidence type="ECO:0000259" key="3">
    <source>
        <dbReference type="Pfam" id="PF05043"/>
    </source>
</evidence>
<proteinExistence type="predicted"/>
<dbReference type="Gene3D" id="1.10.10.10">
    <property type="entry name" value="Winged helix-like DNA-binding domain superfamily/Winged helix DNA-binding domain"/>
    <property type="match status" value="1"/>
</dbReference>
<dbReference type="Proteomes" id="UP000195043">
    <property type="component" value="Unassembled WGS sequence"/>
</dbReference>
<keyword evidence="5" id="KW-1185">Reference proteome</keyword>
<evidence type="ECO:0000313" key="5">
    <source>
        <dbReference type="Proteomes" id="UP000195043"/>
    </source>
</evidence>
<comment type="caution">
    <text evidence="4">The sequence shown here is derived from an EMBL/GenBank/DDBJ whole genome shotgun (WGS) entry which is preliminary data.</text>
</comment>
<dbReference type="RefSeq" id="WP_086273865.1">
    <property type="nucleotide sequence ID" value="NZ_NGKU01000001.1"/>
</dbReference>
<gene>
    <name evidence="4" type="ORF">A5886_000923</name>
</gene>
<reference evidence="4 5" key="1">
    <citation type="submission" date="2017-05" db="EMBL/GenBank/DDBJ databases">
        <title>The Genome Sequence of Enterococcus sp. 8G7_MSG3316.</title>
        <authorList>
            <consortium name="The Broad Institute Genomics Platform"/>
            <consortium name="The Broad Institute Genomic Center for Infectious Diseases"/>
            <person name="Earl A."/>
            <person name="Manson A."/>
            <person name="Schwartman J."/>
            <person name="Gilmore M."/>
            <person name="Abouelleil A."/>
            <person name="Cao P."/>
            <person name="Chapman S."/>
            <person name="Cusick C."/>
            <person name="Shea T."/>
            <person name="Young S."/>
            <person name="Neafsey D."/>
            <person name="Nusbaum C."/>
            <person name="Birren B."/>
        </authorList>
    </citation>
    <scope>NUCLEOTIDE SEQUENCE [LARGE SCALE GENOMIC DNA]</scope>
    <source>
        <strain evidence="4 5">8G7_MSG3316</strain>
    </source>
</reference>
<keyword evidence="1" id="KW-0805">Transcription regulation</keyword>
<dbReference type="OrthoDB" id="2172609at2"/>
<dbReference type="InterPro" id="IPR036388">
    <property type="entry name" value="WH-like_DNA-bd_sf"/>
</dbReference>
<dbReference type="AlphaFoldDB" id="A0A242A477"/>
<evidence type="ECO:0000313" key="4">
    <source>
        <dbReference type="EMBL" id="OTN75847.1"/>
    </source>
</evidence>
<organism evidence="4 5">
    <name type="scientific">Candidatus Enterococcus testudinis</name>
    <dbReference type="NCBI Taxonomy" id="1834191"/>
    <lineage>
        <taxon>Bacteria</taxon>
        <taxon>Bacillati</taxon>
        <taxon>Bacillota</taxon>
        <taxon>Bacilli</taxon>
        <taxon>Lactobacillales</taxon>
        <taxon>Enterococcaceae</taxon>
        <taxon>Enterococcus</taxon>
    </lineage>
</organism>
<feature type="domain" description="Mga helix-turn-helix" evidence="3">
    <location>
        <begin position="85"/>
        <end position="162"/>
    </location>
</feature>
<dbReference type="Pfam" id="PF05043">
    <property type="entry name" value="Mga"/>
    <property type="match status" value="1"/>
</dbReference>
<name>A0A242A477_9ENTE</name>
<accession>A0A242A477</accession>
<protein>
    <recommendedName>
        <fullName evidence="3">Mga helix-turn-helix domain-containing protein</fullName>
    </recommendedName>
</protein>
<dbReference type="InterPro" id="IPR050661">
    <property type="entry name" value="BglG_antiterminators"/>
</dbReference>
<keyword evidence="2" id="KW-0804">Transcription</keyword>